<proteinExistence type="predicted"/>
<gene>
    <name evidence="1" type="ORF">SAMN05421659_11061</name>
</gene>
<name>A0A1I0QYZ9_9FIRM</name>
<sequence length="30" mass="3442">MLVIRLCASSYFDIDIIGLKSWIVQNCINI</sequence>
<accession>A0A1I0QYZ9</accession>
<reference evidence="1 2" key="1">
    <citation type="submission" date="2016-10" db="EMBL/GenBank/DDBJ databases">
        <authorList>
            <person name="de Groot N.N."/>
        </authorList>
    </citation>
    <scope>NUCLEOTIDE SEQUENCE [LARGE SCALE GENOMIC DNA]</scope>
    <source>
        <strain evidence="1 2">DSM 9179</strain>
    </source>
</reference>
<organism evidence="1 2">
    <name type="scientific">[Clostridium] fimetarium</name>
    <dbReference type="NCBI Taxonomy" id="99656"/>
    <lineage>
        <taxon>Bacteria</taxon>
        <taxon>Bacillati</taxon>
        <taxon>Bacillota</taxon>
        <taxon>Clostridia</taxon>
        <taxon>Lachnospirales</taxon>
        <taxon>Lachnospiraceae</taxon>
    </lineage>
</organism>
<evidence type="ECO:0000313" key="2">
    <source>
        <dbReference type="Proteomes" id="UP000199701"/>
    </source>
</evidence>
<dbReference type="AlphaFoldDB" id="A0A1I0QYZ9"/>
<evidence type="ECO:0000313" key="1">
    <source>
        <dbReference type="EMBL" id="SEW33117.1"/>
    </source>
</evidence>
<protein>
    <submittedName>
        <fullName evidence="1">Uncharacterized protein</fullName>
    </submittedName>
</protein>
<keyword evidence="2" id="KW-1185">Reference proteome</keyword>
<dbReference type="Proteomes" id="UP000199701">
    <property type="component" value="Unassembled WGS sequence"/>
</dbReference>
<dbReference type="EMBL" id="FOJI01000010">
    <property type="protein sequence ID" value="SEW33117.1"/>
    <property type="molecule type" value="Genomic_DNA"/>
</dbReference>